<dbReference type="Gene3D" id="2.40.50.40">
    <property type="match status" value="1"/>
</dbReference>
<dbReference type="AlphaFoldDB" id="A0A9Y2MQ58"/>
<protein>
    <submittedName>
        <fullName evidence="2">LytTR family transcriptional regulator DNA-binding domain-containing protein</fullName>
    </submittedName>
</protein>
<dbReference type="Gene3D" id="2.20.25.10">
    <property type="match status" value="1"/>
</dbReference>
<keyword evidence="3" id="KW-1185">Reference proteome</keyword>
<dbReference type="InterPro" id="IPR007492">
    <property type="entry name" value="LytTR_DNA-bd_dom"/>
</dbReference>
<dbReference type="RefSeq" id="WP_285967602.1">
    <property type="nucleotide sequence ID" value="NZ_CP127294.1"/>
</dbReference>
<dbReference type="GO" id="GO:0000156">
    <property type="term" value="F:phosphorelay response regulator activity"/>
    <property type="evidence" value="ECO:0007669"/>
    <property type="project" value="InterPro"/>
</dbReference>
<dbReference type="InterPro" id="IPR046947">
    <property type="entry name" value="LytR-like"/>
</dbReference>
<dbReference type="Gene3D" id="3.30.450.40">
    <property type="match status" value="1"/>
</dbReference>
<name>A0A9Y2MQ58_9PSEU</name>
<dbReference type="PANTHER" id="PTHR37299">
    <property type="entry name" value="TRANSCRIPTIONAL REGULATOR-RELATED"/>
    <property type="match status" value="1"/>
</dbReference>
<feature type="domain" description="HTH LytTR-type" evidence="1">
    <location>
        <begin position="294"/>
        <end position="401"/>
    </location>
</feature>
<accession>A0A9Y2MQ58</accession>
<sequence>MDGQSAGAGGHEPGTNGTAAIRPAIQASWQRCREVYGIAPDTPPPDPSPDSVAAAPRTVVSAARSLAADITRTEGVVAVAAGDGRIVAVFGSRSAVALAGAHQLAPGHDWSENSRGTNALGTALLDGHAQVTGPEHWRGDLADWCGAGVAVADPDRPRPCAVLAFLVHRRPLTALAIARLACCAQELSHGLRRRRDDVLTELAGSLRPQAADDAGPLAVIDRRGRLVAANEVGHAVLGSRARAGALRLAACAEDGCPITVQPIQHDGQLIGTLLTTRTDSPPATEAAHAPVLRLAGIHGGHILLMAPAEIRVAQAEGKTVWLLTDRGRLRALNHTLNRLETRLAPHGFLRVHRHCVVNLHRVREIAPTFHGGFALVLDGPDRETVAVSRRHLAEVRRALGL</sequence>
<gene>
    <name evidence="2" type="ORF">QRX50_36320</name>
</gene>
<reference evidence="2 3" key="1">
    <citation type="submission" date="2023-06" db="EMBL/GenBank/DDBJ databases">
        <authorList>
            <person name="Oyuntsetseg B."/>
            <person name="Kim S.B."/>
        </authorList>
    </citation>
    <scope>NUCLEOTIDE SEQUENCE [LARGE SCALE GENOMIC DNA]</scope>
    <source>
        <strain evidence="2 3">2-15</strain>
    </source>
</reference>
<dbReference type="GO" id="GO:0003677">
    <property type="term" value="F:DNA binding"/>
    <property type="evidence" value="ECO:0007669"/>
    <property type="project" value="UniProtKB-KW"/>
</dbReference>
<evidence type="ECO:0000313" key="3">
    <source>
        <dbReference type="Proteomes" id="UP001236014"/>
    </source>
</evidence>
<evidence type="ECO:0000313" key="2">
    <source>
        <dbReference type="EMBL" id="WIX76855.1"/>
    </source>
</evidence>
<dbReference type="Proteomes" id="UP001236014">
    <property type="component" value="Chromosome"/>
</dbReference>
<dbReference type="Pfam" id="PF04397">
    <property type="entry name" value="LytTR"/>
    <property type="match status" value="1"/>
</dbReference>
<dbReference type="SMART" id="SM00850">
    <property type="entry name" value="LytTR"/>
    <property type="match status" value="1"/>
</dbReference>
<keyword evidence="2" id="KW-0238">DNA-binding</keyword>
<dbReference type="KEGG" id="acab:QRX50_36320"/>
<dbReference type="EMBL" id="CP127294">
    <property type="protein sequence ID" value="WIX76855.1"/>
    <property type="molecule type" value="Genomic_DNA"/>
</dbReference>
<evidence type="ECO:0000259" key="1">
    <source>
        <dbReference type="PROSITE" id="PS50930"/>
    </source>
</evidence>
<dbReference type="PROSITE" id="PS50930">
    <property type="entry name" value="HTH_LYTTR"/>
    <property type="match status" value="1"/>
</dbReference>
<dbReference type="PANTHER" id="PTHR37299:SF1">
    <property type="entry name" value="STAGE 0 SPORULATION PROTEIN A HOMOLOG"/>
    <property type="match status" value="1"/>
</dbReference>
<dbReference type="InterPro" id="IPR029016">
    <property type="entry name" value="GAF-like_dom_sf"/>
</dbReference>
<organism evidence="2 3">
    <name type="scientific">Amycolatopsis carbonis</name>
    <dbReference type="NCBI Taxonomy" id="715471"/>
    <lineage>
        <taxon>Bacteria</taxon>
        <taxon>Bacillati</taxon>
        <taxon>Actinomycetota</taxon>
        <taxon>Actinomycetes</taxon>
        <taxon>Pseudonocardiales</taxon>
        <taxon>Pseudonocardiaceae</taxon>
        <taxon>Amycolatopsis</taxon>
    </lineage>
</organism>
<proteinExistence type="predicted"/>